<reference evidence="1" key="1">
    <citation type="journal article" date="2023" name="bioRxiv">
        <title>Scaffold-level genome assemblies of two parasitoid biocontrol wasps reveal the parthenogenesis mechanism and an associated novel virus.</title>
        <authorList>
            <person name="Inwood S."/>
            <person name="Skelly J."/>
            <person name="Guhlin J."/>
            <person name="Harrop T."/>
            <person name="Goldson S."/>
            <person name="Dearden P."/>
        </authorList>
    </citation>
    <scope>NUCLEOTIDE SEQUENCE</scope>
    <source>
        <strain evidence="1">Irish</strain>
        <tissue evidence="1">Whole body</tissue>
    </source>
</reference>
<accession>A0AA39FXG9</accession>
<dbReference type="Proteomes" id="UP001168990">
    <property type="component" value="Unassembled WGS sequence"/>
</dbReference>
<name>A0AA39FXG9_9HYME</name>
<protein>
    <submittedName>
        <fullName evidence="1">Uncharacterized protein</fullName>
    </submittedName>
</protein>
<dbReference type="AlphaFoldDB" id="A0AA39FXG9"/>
<evidence type="ECO:0000313" key="1">
    <source>
        <dbReference type="EMBL" id="KAK0177019.1"/>
    </source>
</evidence>
<evidence type="ECO:0000313" key="2">
    <source>
        <dbReference type="Proteomes" id="UP001168990"/>
    </source>
</evidence>
<keyword evidence="2" id="KW-1185">Reference proteome</keyword>
<reference evidence="1" key="2">
    <citation type="submission" date="2023-03" db="EMBL/GenBank/DDBJ databases">
        <authorList>
            <person name="Inwood S.N."/>
            <person name="Skelly J.G."/>
            <person name="Guhlin J."/>
            <person name="Harrop T.W.R."/>
            <person name="Goldson S.G."/>
            <person name="Dearden P.K."/>
        </authorList>
    </citation>
    <scope>NUCLEOTIDE SEQUENCE</scope>
    <source>
        <strain evidence="1">Irish</strain>
        <tissue evidence="1">Whole body</tissue>
    </source>
</reference>
<sequence>MSDTCFICKGLLSDSDVVEVRRGLETLKNSCIARGDGKNEYSKIVTFVNVHSNCRKNYTNDLSITAFKRCQEEPRTSVSYLHVKKESVLLILKNYDTVLKTADVRDDKYGKSVMERINFEYDLVSVEAKYHDPKIDHYVFSKINIQCSMLENHMAIQFRKFRSVLLPTCASKDENGKKTSLFIELENLKKIDQIICPSAD</sequence>
<dbReference type="EMBL" id="JAQQBS010000001">
    <property type="protein sequence ID" value="KAK0177019.1"/>
    <property type="molecule type" value="Genomic_DNA"/>
</dbReference>
<gene>
    <name evidence="1" type="ORF">PV328_001110</name>
</gene>
<comment type="caution">
    <text evidence="1">The sequence shown here is derived from an EMBL/GenBank/DDBJ whole genome shotgun (WGS) entry which is preliminary data.</text>
</comment>
<proteinExistence type="predicted"/>
<organism evidence="1 2">
    <name type="scientific">Microctonus aethiopoides</name>
    <dbReference type="NCBI Taxonomy" id="144406"/>
    <lineage>
        <taxon>Eukaryota</taxon>
        <taxon>Metazoa</taxon>
        <taxon>Ecdysozoa</taxon>
        <taxon>Arthropoda</taxon>
        <taxon>Hexapoda</taxon>
        <taxon>Insecta</taxon>
        <taxon>Pterygota</taxon>
        <taxon>Neoptera</taxon>
        <taxon>Endopterygota</taxon>
        <taxon>Hymenoptera</taxon>
        <taxon>Apocrita</taxon>
        <taxon>Ichneumonoidea</taxon>
        <taxon>Braconidae</taxon>
        <taxon>Euphorinae</taxon>
        <taxon>Microctonus</taxon>
    </lineage>
</organism>